<dbReference type="EMBL" id="CP054929">
    <property type="protein sequence ID" value="QKW51587.1"/>
    <property type="molecule type" value="Genomic_DNA"/>
</dbReference>
<organism evidence="2 3">
    <name type="scientific">Streptomyces buecherae</name>
    <dbReference type="NCBI Taxonomy" id="2763006"/>
    <lineage>
        <taxon>Bacteria</taxon>
        <taxon>Bacillati</taxon>
        <taxon>Actinomycetota</taxon>
        <taxon>Actinomycetes</taxon>
        <taxon>Kitasatosporales</taxon>
        <taxon>Streptomycetaceae</taxon>
        <taxon>Streptomyces</taxon>
    </lineage>
</organism>
<gene>
    <name evidence="2" type="ORF">HUT08_21020</name>
</gene>
<feature type="domain" description="DUF6234" evidence="1">
    <location>
        <begin position="2"/>
        <end position="88"/>
    </location>
</feature>
<evidence type="ECO:0000313" key="2">
    <source>
        <dbReference type="EMBL" id="QKW51587.1"/>
    </source>
</evidence>
<reference evidence="2 3" key="1">
    <citation type="submission" date="2020-06" db="EMBL/GenBank/DDBJ databases">
        <title>Genome mining for natural products.</title>
        <authorList>
            <person name="Zhang B."/>
            <person name="Shi J."/>
            <person name="Ge H."/>
        </authorList>
    </citation>
    <scope>NUCLEOTIDE SEQUENCE [LARGE SCALE GENOMIC DNA]</scope>
    <source>
        <strain evidence="2 3">NA00687</strain>
    </source>
</reference>
<dbReference type="InterPro" id="IPR046201">
    <property type="entry name" value="DUF6234"/>
</dbReference>
<keyword evidence="3" id="KW-1185">Reference proteome</keyword>
<dbReference type="Pfam" id="PF19747">
    <property type="entry name" value="DUF6234"/>
    <property type="match status" value="1"/>
</dbReference>
<name>A0A7H8NAT3_9ACTN</name>
<proteinExistence type="predicted"/>
<accession>A0A7H8NAT3</accession>
<dbReference type="AlphaFoldDB" id="A0A7H8NAT3"/>
<sequence length="93" mass="10073">MDILLAIVLFLVEVGRLAVDAVLGVGLDVWAAQGEETHIAAAERAYLGRLRTHLTVALCAVVLAAVFRARRTAYAHVWVALVIGVLLLNERDL</sequence>
<protein>
    <recommendedName>
        <fullName evidence="1">DUF6234 domain-containing protein</fullName>
    </recommendedName>
</protein>
<dbReference type="Proteomes" id="UP000509303">
    <property type="component" value="Chromosome"/>
</dbReference>
<evidence type="ECO:0000313" key="3">
    <source>
        <dbReference type="Proteomes" id="UP000509303"/>
    </source>
</evidence>
<evidence type="ECO:0000259" key="1">
    <source>
        <dbReference type="Pfam" id="PF19747"/>
    </source>
</evidence>
<dbReference type="RefSeq" id="WP_176163304.1">
    <property type="nucleotide sequence ID" value="NZ_CP054929.1"/>
</dbReference>